<comment type="cofactor">
    <cofactor evidence="14 16">
        <name>FAD</name>
        <dbReference type="ChEBI" id="CHEBI:57692"/>
    </cofactor>
    <text evidence="14 16">Binds 1 FAD per subunit.</text>
</comment>
<feature type="active site" description="Proton acceptor" evidence="13">
    <location>
        <position position="415"/>
    </location>
</feature>
<dbReference type="GO" id="GO:0005737">
    <property type="term" value="C:cytoplasm"/>
    <property type="evidence" value="ECO:0007669"/>
    <property type="project" value="UniProtKB-SubCell"/>
</dbReference>
<dbReference type="SUPFAM" id="SSF51905">
    <property type="entry name" value="FAD/NAD(P)-binding domain"/>
    <property type="match status" value="1"/>
</dbReference>
<evidence type="ECO:0000256" key="11">
    <source>
        <dbReference type="ARBA" id="ARBA00023284"/>
    </source>
</evidence>
<protein>
    <recommendedName>
        <fullName evidence="4 16">Dihydrolipoyl dehydrogenase</fullName>
        <ecNumber evidence="3 16">1.8.1.4</ecNumber>
    </recommendedName>
</protein>
<dbReference type="InterPro" id="IPR036188">
    <property type="entry name" value="FAD/NAD-bd_sf"/>
</dbReference>
<keyword evidence="6 16" id="KW-0285">Flavoprotein</keyword>
<feature type="binding site" evidence="14">
    <location>
        <position position="246"/>
    </location>
    <ligand>
        <name>NAD(+)</name>
        <dbReference type="ChEBI" id="CHEBI:57540"/>
    </ligand>
</feature>
<keyword evidence="14" id="KW-0547">Nucleotide-binding</keyword>
<dbReference type="Gene3D" id="3.30.390.30">
    <property type="match status" value="1"/>
</dbReference>
<dbReference type="PANTHER" id="PTHR22912">
    <property type="entry name" value="DISULFIDE OXIDOREDUCTASE"/>
    <property type="match status" value="1"/>
</dbReference>
<dbReference type="PANTHER" id="PTHR22912:SF217">
    <property type="entry name" value="DIHYDROLIPOYL DEHYDROGENASE"/>
    <property type="match status" value="1"/>
</dbReference>
<gene>
    <name evidence="19" type="ORF">A2310_00640</name>
</gene>
<feature type="domain" description="FAD/NAD(P)-binding" evidence="18">
    <location>
        <begin position="5"/>
        <end position="299"/>
    </location>
</feature>
<dbReference type="STRING" id="1802579.A2310_00640"/>
<dbReference type="GO" id="GO:0050660">
    <property type="term" value="F:flavin adenine dinucleotide binding"/>
    <property type="evidence" value="ECO:0007669"/>
    <property type="project" value="InterPro"/>
</dbReference>
<dbReference type="GO" id="GO:0004148">
    <property type="term" value="F:dihydrolipoyl dehydrogenase (NADH) activity"/>
    <property type="evidence" value="ECO:0007669"/>
    <property type="project" value="UniProtKB-EC"/>
</dbReference>
<evidence type="ECO:0000256" key="1">
    <source>
        <dbReference type="ARBA" id="ARBA00004496"/>
    </source>
</evidence>
<dbReference type="SUPFAM" id="SSF55424">
    <property type="entry name" value="FAD/NAD-linked reductases, dimerisation (C-terminal) domain"/>
    <property type="match status" value="1"/>
</dbReference>
<proteinExistence type="inferred from homology"/>
<evidence type="ECO:0000256" key="4">
    <source>
        <dbReference type="ARBA" id="ARBA00016961"/>
    </source>
</evidence>
<evidence type="ECO:0000259" key="18">
    <source>
        <dbReference type="Pfam" id="PF07992"/>
    </source>
</evidence>
<dbReference type="Pfam" id="PF07992">
    <property type="entry name" value="Pyr_redox_2"/>
    <property type="match status" value="1"/>
</dbReference>
<evidence type="ECO:0000256" key="12">
    <source>
        <dbReference type="ARBA" id="ARBA00049187"/>
    </source>
</evidence>
<dbReference type="GO" id="GO:0006103">
    <property type="term" value="P:2-oxoglutarate metabolic process"/>
    <property type="evidence" value="ECO:0007669"/>
    <property type="project" value="TreeGrafter"/>
</dbReference>
<dbReference type="Proteomes" id="UP000178417">
    <property type="component" value="Unassembled WGS sequence"/>
</dbReference>
<name>A0A1F4SKM4_UNCSA</name>
<dbReference type="Gene3D" id="3.50.50.60">
    <property type="entry name" value="FAD/NAD(P)-binding domain"/>
    <property type="match status" value="2"/>
</dbReference>
<evidence type="ECO:0000256" key="5">
    <source>
        <dbReference type="ARBA" id="ARBA00022490"/>
    </source>
</evidence>
<feature type="disulfide bond" description="Redox-active" evidence="15">
    <location>
        <begin position="42"/>
        <end position="47"/>
    </location>
</feature>
<dbReference type="PRINTS" id="PR00411">
    <property type="entry name" value="PNDRDTASEI"/>
</dbReference>
<feature type="binding site" evidence="14">
    <location>
        <begin position="290"/>
        <end position="293"/>
    </location>
    <ligand>
        <name>FAD</name>
        <dbReference type="ChEBI" id="CHEBI:57692"/>
    </ligand>
</feature>
<evidence type="ECO:0000256" key="8">
    <source>
        <dbReference type="ARBA" id="ARBA00023002"/>
    </source>
</evidence>
<keyword evidence="5" id="KW-0963">Cytoplasm</keyword>
<feature type="binding site" evidence="14">
    <location>
        <position position="198"/>
    </location>
    <ligand>
        <name>NAD(+)</name>
        <dbReference type="ChEBI" id="CHEBI:57540"/>
    </ligand>
</feature>
<evidence type="ECO:0000256" key="15">
    <source>
        <dbReference type="PIRSR" id="PIRSR000350-4"/>
    </source>
</evidence>
<evidence type="ECO:0000256" key="6">
    <source>
        <dbReference type="ARBA" id="ARBA00022630"/>
    </source>
</evidence>
<comment type="miscellaneous">
    <text evidence="16">The active site is a redox-active disulfide bond.</text>
</comment>
<dbReference type="AlphaFoldDB" id="A0A1F4SKM4"/>
<evidence type="ECO:0000256" key="3">
    <source>
        <dbReference type="ARBA" id="ARBA00012608"/>
    </source>
</evidence>
<dbReference type="PROSITE" id="PS00076">
    <property type="entry name" value="PYRIDINE_REDOX_1"/>
    <property type="match status" value="1"/>
</dbReference>
<dbReference type="InterPro" id="IPR004099">
    <property type="entry name" value="Pyr_nucl-diS_OxRdtase_dimer"/>
</dbReference>
<dbReference type="Pfam" id="PF02852">
    <property type="entry name" value="Pyr_redox_dim"/>
    <property type="match status" value="1"/>
</dbReference>
<comment type="catalytic activity">
    <reaction evidence="12 16">
        <text>N(6)-[(R)-dihydrolipoyl]-L-lysyl-[protein] + NAD(+) = N(6)-[(R)-lipoyl]-L-lysyl-[protein] + NADH + H(+)</text>
        <dbReference type="Rhea" id="RHEA:15045"/>
        <dbReference type="Rhea" id="RHEA-COMP:10474"/>
        <dbReference type="Rhea" id="RHEA-COMP:10475"/>
        <dbReference type="ChEBI" id="CHEBI:15378"/>
        <dbReference type="ChEBI" id="CHEBI:57540"/>
        <dbReference type="ChEBI" id="CHEBI:57945"/>
        <dbReference type="ChEBI" id="CHEBI:83099"/>
        <dbReference type="ChEBI" id="CHEBI:83100"/>
        <dbReference type="EC" id="1.8.1.4"/>
    </reaction>
</comment>
<keyword evidence="9 14" id="KW-0520">NAD</keyword>
<dbReference type="NCBIfam" id="TIGR01350">
    <property type="entry name" value="lipoamide_DH"/>
    <property type="match status" value="1"/>
</dbReference>
<evidence type="ECO:0000256" key="16">
    <source>
        <dbReference type="RuleBase" id="RU003692"/>
    </source>
</evidence>
<feature type="binding site" evidence="14">
    <location>
        <position position="284"/>
    </location>
    <ligand>
        <name>FAD</name>
        <dbReference type="ChEBI" id="CHEBI:57692"/>
    </ligand>
</feature>
<evidence type="ECO:0000256" key="9">
    <source>
        <dbReference type="ARBA" id="ARBA00023027"/>
    </source>
</evidence>
<evidence type="ECO:0000256" key="2">
    <source>
        <dbReference type="ARBA" id="ARBA00007532"/>
    </source>
</evidence>
<feature type="binding site" evidence="14">
    <location>
        <position position="51"/>
    </location>
    <ligand>
        <name>FAD</name>
        <dbReference type="ChEBI" id="CHEBI:57692"/>
    </ligand>
</feature>
<keyword evidence="10" id="KW-1015">Disulfide bond</keyword>
<feature type="binding site" evidence="14">
    <location>
        <begin position="138"/>
        <end position="140"/>
    </location>
    <ligand>
        <name>FAD</name>
        <dbReference type="ChEBI" id="CHEBI:57692"/>
    </ligand>
</feature>
<comment type="subcellular location">
    <subcellularLocation>
        <location evidence="1">Cytoplasm</location>
    </subcellularLocation>
</comment>
<dbReference type="EC" id="1.8.1.4" evidence="3 16"/>
<keyword evidence="8 16" id="KW-0560">Oxidoreductase</keyword>
<evidence type="ECO:0000256" key="13">
    <source>
        <dbReference type="PIRSR" id="PIRSR000350-2"/>
    </source>
</evidence>
<comment type="similarity">
    <text evidence="2 16">Belongs to the class-I pyridine nucleotide-disulfide oxidoreductase family.</text>
</comment>
<evidence type="ECO:0000256" key="14">
    <source>
        <dbReference type="PIRSR" id="PIRSR000350-3"/>
    </source>
</evidence>
<evidence type="ECO:0000313" key="20">
    <source>
        <dbReference type="Proteomes" id="UP000178417"/>
    </source>
</evidence>
<dbReference type="InterPro" id="IPR050151">
    <property type="entry name" value="Class-I_Pyr_Nuc-Dis_Oxidored"/>
</dbReference>
<accession>A0A1F4SKM4</accession>
<comment type="caution">
    <text evidence="19">The sequence shown here is derived from an EMBL/GenBank/DDBJ whole genome shotgun (WGS) entry which is preliminary data.</text>
</comment>
<keyword evidence="7 14" id="KW-0274">FAD</keyword>
<feature type="binding site" evidence="14">
    <location>
        <position position="114"/>
    </location>
    <ligand>
        <name>FAD</name>
        <dbReference type="ChEBI" id="CHEBI:57692"/>
    </ligand>
</feature>
<sequence>MEKGYDIAILGGGPGGYITAIRAAQLGAKVCLIEKDKVGGACLNYGCIPTKALLACTSLYDKAKKIDQFGISAENISIDFGRVIERKNKIVEKLVQGIEFLLNKNGINVIYGEGVVETQHVVSLIDQKISAPKIILATGSSPICLPGIDFNGECFISSNDLLSNPQVPEKLDIVGGGVIGIHFAFIFSSLGTNVTIYEALPEILPGIDDEAIALIKRILVRRKITVKTGIKFTKDLSCGKTLICVGRSPNLGSIKNLNLKTEGKSLWVNEKMETSIPGIYAIGDLVSKKMFAHVASEQGVTAAENAMGGDKTFNYDCIPYTIYTNPEIAGVGLTEKEAKEKLGNIKVGKFPFAALGIAQAMGDIEGFIKVVADENNKILGVHIVGSEANTIIGAAAIALKNKLTTDQLANTIQAHPSFPEGLQEAALASLQKSLHVIN</sequence>
<dbReference type="InterPro" id="IPR016156">
    <property type="entry name" value="FAD/NAD-linked_Rdtase_dimer_sf"/>
</dbReference>
<dbReference type="PIRSF" id="PIRSF000350">
    <property type="entry name" value="Mercury_reductase_MerA"/>
    <property type="match status" value="1"/>
</dbReference>
<evidence type="ECO:0000313" key="19">
    <source>
        <dbReference type="EMBL" id="OGC21012.1"/>
    </source>
</evidence>
<evidence type="ECO:0000256" key="7">
    <source>
        <dbReference type="ARBA" id="ARBA00022827"/>
    </source>
</evidence>
<dbReference type="PRINTS" id="PR00368">
    <property type="entry name" value="FADPNR"/>
</dbReference>
<feature type="domain" description="Pyridine nucleotide-disulphide oxidoreductase dimerisation" evidence="17">
    <location>
        <begin position="318"/>
        <end position="426"/>
    </location>
</feature>
<dbReference type="InterPro" id="IPR006258">
    <property type="entry name" value="Lipoamide_DH"/>
</dbReference>
<organism evidence="19 20">
    <name type="scientific">candidate division WOR-1 bacterium RIFOXYB2_FULL_37_13</name>
    <dbReference type="NCBI Taxonomy" id="1802579"/>
    <lineage>
        <taxon>Bacteria</taxon>
        <taxon>Bacillati</taxon>
        <taxon>Saganbacteria</taxon>
    </lineage>
</organism>
<dbReference type="InterPro" id="IPR023753">
    <property type="entry name" value="FAD/NAD-binding_dom"/>
</dbReference>
<dbReference type="FunFam" id="3.30.390.30:FF:000001">
    <property type="entry name" value="Dihydrolipoyl dehydrogenase"/>
    <property type="match status" value="1"/>
</dbReference>
<keyword evidence="11 16" id="KW-0676">Redox-active center</keyword>
<reference evidence="19 20" key="1">
    <citation type="journal article" date="2016" name="Nat. Commun.">
        <title>Thousands of microbial genomes shed light on interconnected biogeochemical processes in an aquifer system.</title>
        <authorList>
            <person name="Anantharaman K."/>
            <person name="Brown C.T."/>
            <person name="Hug L.A."/>
            <person name="Sharon I."/>
            <person name="Castelle C.J."/>
            <person name="Probst A.J."/>
            <person name="Thomas B.C."/>
            <person name="Singh A."/>
            <person name="Wilkins M.J."/>
            <person name="Karaoz U."/>
            <person name="Brodie E.L."/>
            <person name="Williams K.H."/>
            <person name="Hubbard S.S."/>
            <person name="Banfield J.F."/>
        </authorList>
    </citation>
    <scope>NUCLEOTIDE SEQUENCE [LARGE SCALE GENOMIC DNA]</scope>
</reference>
<dbReference type="InterPro" id="IPR001100">
    <property type="entry name" value="Pyr_nuc-diS_OxRdtase"/>
</dbReference>
<evidence type="ECO:0000259" key="17">
    <source>
        <dbReference type="Pfam" id="PF02852"/>
    </source>
</evidence>
<dbReference type="InterPro" id="IPR012999">
    <property type="entry name" value="Pyr_OxRdtase_I_AS"/>
</dbReference>
<dbReference type="EMBL" id="MEUB01000051">
    <property type="protein sequence ID" value="OGC21012.1"/>
    <property type="molecule type" value="Genomic_DNA"/>
</dbReference>
<evidence type="ECO:0000256" key="10">
    <source>
        <dbReference type="ARBA" id="ARBA00023157"/>
    </source>
</evidence>